<dbReference type="InterPro" id="IPR014017">
    <property type="entry name" value="DNA_helicase_UvrD-like_C"/>
</dbReference>
<keyword evidence="2 14" id="KW-0547">Nucleotide-binding</keyword>
<comment type="catalytic activity">
    <reaction evidence="13">
        <text>ATP + H2O = ADP + phosphate + H(+)</text>
        <dbReference type="Rhea" id="RHEA:13065"/>
        <dbReference type="ChEBI" id="CHEBI:15377"/>
        <dbReference type="ChEBI" id="CHEBI:15378"/>
        <dbReference type="ChEBI" id="CHEBI:30616"/>
        <dbReference type="ChEBI" id="CHEBI:43474"/>
        <dbReference type="ChEBI" id="CHEBI:456216"/>
        <dbReference type="EC" id="5.6.2.4"/>
    </reaction>
</comment>
<dbReference type="PROSITE" id="PS51217">
    <property type="entry name" value="UVRD_HELICASE_CTER"/>
    <property type="match status" value="1"/>
</dbReference>
<evidence type="ECO:0000256" key="9">
    <source>
        <dbReference type="ARBA" id="ARBA00023204"/>
    </source>
</evidence>
<evidence type="ECO:0000256" key="2">
    <source>
        <dbReference type="ARBA" id="ARBA00022741"/>
    </source>
</evidence>
<evidence type="ECO:0000256" key="8">
    <source>
        <dbReference type="ARBA" id="ARBA00023125"/>
    </source>
</evidence>
<keyword evidence="4 14" id="KW-0378">Hydrolase</keyword>
<gene>
    <name evidence="17" type="ORF">ACFFF6_13015</name>
</gene>
<evidence type="ECO:0000259" key="15">
    <source>
        <dbReference type="PROSITE" id="PS51198"/>
    </source>
</evidence>
<dbReference type="InterPro" id="IPR027417">
    <property type="entry name" value="P-loop_NTPase"/>
</dbReference>
<dbReference type="Pfam" id="PF00580">
    <property type="entry name" value="UvrD-helicase"/>
    <property type="match status" value="1"/>
</dbReference>
<keyword evidence="6" id="KW-0269">Exonuclease</keyword>
<accession>A0ABV6RDP7</accession>
<dbReference type="InterPro" id="IPR011604">
    <property type="entry name" value="PDDEXK-like_dom_sf"/>
</dbReference>
<dbReference type="Gene3D" id="3.40.50.300">
    <property type="entry name" value="P-loop containing nucleotide triphosphate hydrolases"/>
    <property type="match status" value="4"/>
</dbReference>
<keyword evidence="5 14" id="KW-0347">Helicase</keyword>
<name>A0ABV6RDP7_9MICO</name>
<dbReference type="Gene3D" id="3.90.320.10">
    <property type="match status" value="1"/>
</dbReference>
<dbReference type="RefSeq" id="WP_376981384.1">
    <property type="nucleotide sequence ID" value="NZ_JBHLSV010000016.1"/>
</dbReference>
<dbReference type="EMBL" id="JBHLSV010000016">
    <property type="protein sequence ID" value="MFC0674881.1"/>
    <property type="molecule type" value="Genomic_DNA"/>
</dbReference>
<evidence type="ECO:0000256" key="4">
    <source>
        <dbReference type="ARBA" id="ARBA00022801"/>
    </source>
</evidence>
<dbReference type="InterPro" id="IPR000212">
    <property type="entry name" value="DNA_helicase_UvrD/REP"/>
</dbReference>
<keyword evidence="3" id="KW-0227">DNA damage</keyword>
<dbReference type="InterPro" id="IPR014016">
    <property type="entry name" value="UvrD-like_ATP-bd"/>
</dbReference>
<dbReference type="EC" id="5.6.2.4" evidence="12"/>
<evidence type="ECO:0000256" key="5">
    <source>
        <dbReference type="ARBA" id="ARBA00022806"/>
    </source>
</evidence>
<sequence>MTFTLINASAGSGKTYTLTHRIADRMREGLAPSQLIATTFTRKAAAELTDRVRRTLLEEGMTEQARGTDSALVGTVNAVFGQLLQEFALDAGISPEVRVLDEEQQRAAFSAAIDEAASGIGPAARDLVARFELDGTDDPDPTRGETPSWTAVVRRLAEAARSNQLDAAHLRAASCASWEEFAAALPARGTVDDRPAWLSRLGSALAELRSDAAAGELSAAAARTVTGRLPELEQLHRRLAQGARAPWSLWTRIAKVARAKLGDPGATAYAYSKDVDAALLGPAQSIHEQLLAQPALHDDVRDLIGLVMETAAASLDAYARHKRELGLIDFIDQEVGALDLIRSSERVRAAIRDRFHLLAVDEFQDTSPVQLALFLELSLLIEDKIWVGDPKQAIYGFRGADPALMVGILEQIRSGASALGPGTTEDLQDSWRSQEQVLDLVSAVFPRIFPELPHAQVAMRAAPDAVRRRAAAGREPGRLEGWLTEPVLSRSGSPKRPTIAQRTAAVADGVAELLAEPGTDPGDVAVLVRTNTRRAAVVEALAARGIPASGEGASVLATREGRLIRAGLALALDRSDTLALTELVDLLAEHRAHRTWFAQLAAAEDRAAREGVLETWWQDESLAALRRLREDCISLTPREMITALIDALDLPERIRTWPAPEQGLRILDAVRALAAEYADRARAASAPITLTGLRAELDATERGPDLDGIPGTVWVGTIHMAKGLEWSKVVLLLEPDPSDRPQTSGVFVVPAAELDVTDPLAGRSVRCWPPVLPGFAPLQDALAATEHARRRARAEREEAGRLQYVAFTRAQDVTALAGDGSAPQLDLLLDGGADTPSLLGWSSGDSSIRVADGPELPARIRTLRTDPPVGRGHEPARSPLAITDLPGLRSAASIDAPRTAGARFQASAVASAQELGEVLAPRSIGPRLVDQGGRDWDRVGEAVHAYLALPLAELGSAQREQAAQRLVERWSVARAIGPEVLLRAGEAWHRYLAAEHPGTRLLTEQPITWWNEDAQVMEGWIDALLRNEDGSHVLVDHKSFPGEDPAAHVREHHLGQLDTYARALESAGLSVGAVLIHLPLRGEVLEVRLARAARPEEPVDA</sequence>
<dbReference type="GO" id="GO:0008854">
    <property type="term" value="F:exodeoxyribonuclease V activity"/>
    <property type="evidence" value="ECO:0007669"/>
    <property type="project" value="UniProtKB-EC"/>
</dbReference>
<keyword evidence="1" id="KW-0540">Nuclease</keyword>
<keyword evidence="10" id="KW-0413">Isomerase</keyword>
<feature type="domain" description="UvrD-like helicase ATP-binding" evidence="15">
    <location>
        <begin position="1"/>
        <end position="434"/>
    </location>
</feature>
<organism evidence="17 18">
    <name type="scientific">Brachybacterium hainanense</name>
    <dbReference type="NCBI Taxonomy" id="1541174"/>
    <lineage>
        <taxon>Bacteria</taxon>
        <taxon>Bacillati</taxon>
        <taxon>Actinomycetota</taxon>
        <taxon>Actinomycetes</taxon>
        <taxon>Micrococcales</taxon>
        <taxon>Dermabacteraceae</taxon>
        <taxon>Brachybacterium</taxon>
    </lineage>
</organism>
<dbReference type="Proteomes" id="UP001589793">
    <property type="component" value="Unassembled WGS sequence"/>
</dbReference>
<dbReference type="PROSITE" id="PS51198">
    <property type="entry name" value="UVRD_HELICASE_ATP_BIND"/>
    <property type="match status" value="1"/>
</dbReference>
<keyword evidence="7 14" id="KW-0067">ATP-binding</keyword>
<keyword evidence="18" id="KW-1185">Reference proteome</keyword>
<evidence type="ECO:0000259" key="16">
    <source>
        <dbReference type="PROSITE" id="PS51217"/>
    </source>
</evidence>
<dbReference type="PANTHER" id="PTHR11070">
    <property type="entry name" value="UVRD / RECB / PCRA DNA HELICASE FAMILY MEMBER"/>
    <property type="match status" value="1"/>
</dbReference>
<evidence type="ECO:0000256" key="1">
    <source>
        <dbReference type="ARBA" id="ARBA00022722"/>
    </source>
</evidence>
<proteinExistence type="predicted"/>
<reference evidence="17 18" key="1">
    <citation type="submission" date="2024-09" db="EMBL/GenBank/DDBJ databases">
        <authorList>
            <person name="Sun Q."/>
            <person name="Mori K."/>
        </authorList>
    </citation>
    <scope>NUCLEOTIDE SEQUENCE [LARGE SCALE GENOMIC DNA]</scope>
    <source>
        <strain evidence="17 18">CICC 10874</strain>
    </source>
</reference>
<feature type="binding site" evidence="14">
    <location>
        <begin position="8"/>
        <end position="15"/>
    </location>
    <ligand>
        <name>ATP</name>
        <dbReference type="ChEBI" id="CHEBI:30616"/>
    </ligand>
</feature>
<feature type="domain" description="UvrD-like helicase C-terminal" evidence="16">
    <location>
        <begin position="435"/>
        <end position="723"/>
    </location>
</feature>
<evidence type="ECO:0000313" key="18">
    <source>
        <dbReference type="Proteomes" id="UP001589793"/>
    </source>
</evidence>
<evidence type="ECO:0000256" key="12">
    <source>
        <dbReference type="ARBA" id="ARBA00034808"/>
    </source>
</evidence>
<evidence type="ECO:0000256" key="14">
    <source>
        <dbReference type="PROSITE-ProRule" id="PRU00560"/>
    </source>
</evidence>
<comment type="catalytic activity">
    <reaction evidence="11">
        <text>Couples ATP hydrolysis with the unwinding of duplex DNA by translocating in the 3'-5' direction.</text>
        <dbReference type="EC" id="5.6.2.4"/>
    </reaction>
</comment>
<keyword evidence="9" id="KW-0234">DNA repair</keyword>
<evidence type="ECO:0000256" key="6">
    <source>
        <dbReference type="ARBA" id="ARBA00022839"/>
    </source>
</evidence>
<dbReference type="PANTHER" id="PTHR11070:SF55">
    <property type="entry name" value="DNA 3'-5' HELICASE"/>
    <property type="match status" value="1"/>
</dbReference>
<evidence type="ECO:0000256" key="10">
    <source>
        <dbReference type="ARBA" id="ARBA00023235"/>
    </source>
</evidence>
<evidence type="ECO:0000256" key="13">
    <source>
        <dbReference type="ARBA" id="ARBA00048988"/>
    </source>
</evidence>
<protein>
    <recommendedName>
        <fullName evidence="12">DNA 3'-5' helicase</fullName>
        <ecNumber evidence="12">5.6.2.4</ecNumber>
    </recommendedName>
</protein>
<evidence type="ECO:0000256" key="11">
    <source>
        <dbReference type="ARBA" id="ARBA00034617"/>
    </source>
</evidence>
<evidence type="ECO:0000256" key="7">
    <source>
        <dbReference type="ARBA" id="ARBA00022840"/>
    </source>
</evidence>
<dbReference type="SUPFAM" id="SSF52540">
    <property type="entry name" value="P-loop containing nucleoside triphosphate hydrolases"/>
    <property type="match status" value="1"/>
</dbReference>
<evidence type="ECO:0000256" key="3">
    <source>
        <dbReference type="ARBA" id="ARBA00022763"/>
    </source>
</evidence>
<comment type="caution">
    <text evidence="17">The sequence shown here is derived from an EMBL/GenBank/DDBJ whole genome shotgun (WGS) entry which is preliminary data.</text>
</comment>
<keyword evidence="8" id="KW-0238">DNA-binding</keyword>
<evidence type="ECO:0000313" key="17">
    <source>
        <dbReference type="EMBL" id="MFC0674881.1"/>
    </source>
</evidence>